<evidence type="ECO:0000256" key="1">
    <source>
        <dbReference type="SAM" id="Phobius"/>
    </source>
</evidence>
<keyword evidence="1" id="KW-0472">Membrane</keyword>
<dbReference type="WBParaSite" id="SMTH1_103130.1">
    <property type="protein sequence ID" value="SMTH1_103130.1"/>
    <property type="gene ID" value="SMTH1_103130"/>
</dbReference>
<protein>
    <submittedName>
        <fullName evidence="4">Uncharacterized protein</fullName>
    </submittedName>
</protein>
<organism evidence="3 4">
    <name type="scientific">Schistosoma mattheei</name>
    <dbReference type="NCBI Taxonomy" id="31246"/>
    <lineage>
        <taxon>Eukaryota</taxon>
        <taxon>Metazoa</taxon>
        <taxon>Spiralia</taxon>
        <taxon>Lophotrochozoa</taxon>
        <taxon>Platyhelminthes</taxon>
        <taxon>Trematoda</taxon>
        <taxon>Digenea</taxon>
        <taxon>Strigeidida</taxon>
        <taxon>Schistosomatoidea</taxon>
        <taxon>Schistosomatidae</taxon>
        <taxon>Schistosoma</taxon>
    </lineage>
</organism>
<accession>A0AA85AS62</accession>
<name>A0AA85AS62_9TREM</name>
<keyword evidence="2" id="KW-0732">Signal</keyword>
<dbReference type="Proteomes" id="UP000050791">
    <property type="component" value="Unassembled WGS sequence"/>
</dbReference>
<proteinExistence type="predicted"/>
<sequence>MTISRIFIIFIVVFIHGYQAEDCGNGESCDVGNTFLHSTYCCKDSSDKPACCKEFRWWPLTVTICASVLALIIILICSCCYGLFSCVTDILCCCFRR</sequence>
<keyword evidence="1" id="KW-0812">Transmembrane</keyword>
<evidence type="ECO:0000313" key="3">
    <source>
        <dbReference type="Proteomes" id="UP000050791"/>
    </source>
</evidence>
<feature type="chain" id="PRO_5041707860" evidence="2">
    <location>
        <begin position="21"/>
        <end position="97"/>
    </location>
</feature>
<reference evidence="4" key="1">
    <citation type="submission" date="2023-11" db="UniProtKB">
        <authorList>
            <consortium name="WormBaseParasite"/>
        </authorList>
    </citation>
    <scope>IDENTIFICATION</scope>
</reference>
<dbReference type="AlphaFoldDB" id="A0AA85AS62"/>
<keyword evidence="1" id="KW-1133">Transmembrane helix</keyword>
<feature type="transmembrane region" description="Helical" evidence="1">
    <location>
        <begin position="57"/>
        <end position="84"/>
    </location>
</feature>
<evidence type="ECO:0000313" key="4">
    <source>
        <dbReference type="WBParaSite" id="SMTH1_103130.1"/>
    </source>
</evidence>
<evidence type="ECO:0000256" key="2">
    <source>
        <dbReference type="SAM" id="SignalP"/>
    </source>
</evidence>
<feature type="signal peptide" evidence="2">
    <location>
        <begin position="1"/>
        <end position="20"/>
    </location>
</feature>